<proteinExistence type="predicted"/>
<sequence>HPYRKGYEEELHNRFQEDFQGFTREIFVKGNRDLYHELRSSLTRQEVYVQSNNKRIAKNLEIALSEVYQEWPQAEIERQNKTRGGFLHGSRYATVAASETCNQTKVTHFRKEYAAPPNPAFSPDAYETFEEFI</sequence>
<organism evidence="1 2">
    <name type="scientific">Golovinomyces cichoracearum</name>
    <dbReference type="NCBI Taxonomy" id="62708"/>
    <lineage>
        <taxon>Eukaryota</taxon>
        <taxon>Fungi</taxon>
        <taxon>Dikarya</taxon>
        <taxon>Ascomycota</taxon>
        <taxon>Pezizomycotina</taxon>
        <taxon>Leotiomycetes</taxon>
        <taxon>Erysiphales</taxon>
        <taxon>Erysiphaceae</taxon>
        <taxon>Golovinomyces</taxon>
    </lineage>
</organism>
<evidence type="ECO:0000313" key="1">
    <source>
        <dbReference type="EMBL" id="RKF54860.1"/>
    </source>
</evidence>
<comment type="caution">
    <text evidence="1">The sequence shown here is derived from an EMBL/GenBank/DDBJ whole genome shotgun (WGS) entry which is preliminary data.</text>
</comment>
<protein>
    <recommendedName>
        <fullName evidence="3">Integrase and RNaseH domain-containing protein</fullName>
    </recommendedName>
</protein>
<dbReference type="AlphaFoldDB" id="A0A420HBP8"/>
<keyword evidence="2" id="KW-1185">Reference proteome</keyword>
<gene>
    <name evidence="1" type="ORF">GcM3_206033</name>
</gene>
<dbReference type="Proteomes" id="UP000283383">
    <property type="component" value="Unassembled WGS sequence"/>
</dbReference>
<evidence type="ECO:0008006" key="3">
    <source>
        <dbReference type="Google" id="ProtNLM"/>
    </source>
</evidence>
<feature type="non-terminal residue" evidence="1">
    <location>
        <position position="1"/>
    </location>
</feature>
<reference evidence="1 2" key="1">
    <citation type="journal article" date="2018" name="BMC Genomics">
        <title>Comparative genome analyses reveal sequence features reflecting distinct modes of host-adaptation between dicot and monocot powdery mildew.</title>
        <authorList>
            <person name="Wu Y."/>
            <person name="Ma X."/>
            <person name="Pan Z."/>
            <person name="Kale S.D."/>
            <person name="Song Y."/>
            <person name="King H."/>
            <person name="Zhang Q."/>
            <person name="Presley C."/>
            <person name="Deng X."/>
            <person name="Wei C.I."/>
            <person name="Xiao S."/>
        </authorList>
    </citation>
    <scope>NUCLEOTIDE SEQUENCE [LARGE SCALE GENOMIC DNA]</scope>
    <source>
        <strain evidence="1">UMSG3</strain>
    </source>
</reference>
<dbReference type="EMBL" id="MCBQ01020635">
    <property type="protein sequence ID" value="RKF54860.1"/>
    <property type="molecule type" value="Genomic_DNA"/>
</dbReference>
<evidence type="ECO:0000313" key="2">
    <source>
        <dbReference type="Proteomes" id="UP000283383"/>
    </source>
</evidence>
<name>A0A420HBP8_9PEZI</name>
<accession>A0A420HBP8</accession>